<dbReference type="Gene3D" id="3.20.20.80">
    <property type="entry name" value="Glycosidases"/>
    <property type="match status" value="1"/>
</dbReference>
<reference evidence="2 3" key="1">
    <citation type="submission" date="2014-04" db="EMBL/GenBank/DDBJ databases">
        <title>Genome evolution of avian class.</title>
        <authorList>
            <person name="Zhang G."/>
            <person name="Li C."/>
        </authorList>
    </citation>
    <scope>NUCLEOTIDE SEQUENCE [LARGE SCALE GENOMIC DNA]</scope>
    <source>
        <strain evidence="2">BGI_N329</strain>
    </source>
</reference>
<evidence type="ECO:0000313" key="2">
    <source>
        <dbReference type="EMBL" id="KFP99554.1"/>
    </source>
</evidence>
<feature type="non-terminal residue" evidence="2">
    <location>
        <position position="1"/>
    </location>
</feature>
<gene>
    <name evidence="2" type="ORF">N329_06785</name>
</gene>
<evidence type="ECO:0000259" key="1">
    <source>
        <dbReference type="Pfam" id="PF21365"/>
    </source>
</evidence>
<dbReference type="Gene3D" id="2.60.40.1180">
    <property type="entry name" value="Golgi alpha-mannosidase II"/>
    <property type="match status" value="1"/>
</dbReference>
<name>A0A091P088_HALAL</name>
<accession>A0A091P088</accession>
<protein>
    <submittedName>
        <fullName evidence="2">SITS-binding protein</fullName>
    </submittedName>
</protein>
<feature type="domain" description="Glycosyl hydrolase family 31 C-terminal" evidence="1">
    <location>
        <begin position="277"/>
        <end position="361"/>
    </location>
</feature>
<feature type="non-terminal residue" evidence="2">
    <location>
        <position position="361"/>
    </location>
</feature>
<dbReference type="SUPFAM" id="SSF51445">
    <property type="entry name" value="(Trans)glycosidases"/>
    <property type="match status" value="1"/>
</dbReference>
<sequence length="361" mass="40338">QDHVPSERRKRHVSTRSWDPSLIEPLQLSITLSPYASIASPLFLRSLRDGEAASYWLSLQPQHFHPLPQVPLLTTWKGQLCARLNITSEAALSWYLARARRLRQVLGAAYVVFEGAEGNAFLEQDVPPPAELMGDRYTGALAAALATLGNATVISAGARVVEIPLFLTIFYPRHSAWSHAGLKGVIPSVLHYSLLGYNFFIPDAVGGSLASDTPGDPELYVRWLQIVTFLPVMAFSTPPWLCCDAWVLNLTRQCIQRHQDFVVPLLLKYSEEWLSLGYPIFRPAWWLSPTDPTAFTIEDEFLIGDEVLVAPITEKGQTWRDIYLPGEGHLWMDTNTAHVFDGGTILRNYSASLAEVPVFIK</sequence>
<dbReference type="Proteomes" id="UP000054379">
    <property type="component" value="Unassembled WGS sequence"/>
</dbReference>
<dbReference type="InterPro" id="IPR017853">
    <property type="entry name" value="GH"/>
</dbReference>
<dbReference type="PANTHER" id="PTHR43053:SF6">
    <property type="entry name" value="SITS-BINDING PROTEIN"/>
    <property type="match status" value="1"/>
</dbReference>
<dbReference type="EMBL" id="KK647026">
    <property type="protein sequence ID" value="KFP99554.1"/>
    <property type="molecule type" value="Genomic_DNA"/>
</dbReference>
<dbReference type="SUPFAM" id="SSF51011">
    <property type="entry name" value="Glycosyl hydrolase domain"/>
    <property type="match status" value="1"/>
</dbReference>
<dbReference type="InterPro" id="IPR050985">
    <property type="entry name" value="Alpha-glycosidase_related"/>
</dbReference>
<organism evidence="2 3">
    <name type="scientific">Haliaeetus albicilla</name>
    <name type="common">White-tailed sea-eagle</name>
    <name type="synonym">Falco albicilla</name>
    <dbReference type="NCBI Taxonomy" id="8969"/>
    <lineage>
        <taxon>Eukaryota</taxon>
        <taxon>Metazoa</taxon>
        <taxon>Chordata</taxon>
        <taxon>Craniata</taxon>
        <taxon>Vertebrata</taxon>
        <taxon>Euteleostomi</taxon>
        <taxon>Archelosauria</taxon>
        <taxon>Archosauria</taxon>
        <taxon>Dinosauria</taxon>
        <taxon>Saurischia</taxon>
        <taxon>Theropoda</taxon>
        <taxon>Coelurosauria</taxon>
        <taxon>Aves</taxon>
        <taxon>Neognathae</taxon>
        <taxon>Neoaves</taxon>
        <taxon>Telluraves</taxon>
        <taxon>Accipitrimorphae</taxon>
        <taxon>Accipitriformes</taxon>
        <taxon>Accipitridae</taxon>
        <taxon>Accipitrinae</taxon>
        <taxon>Haliaeetus</taxon>
    </lineage>
</organism>
<dbReference type="Pfam" id="PF21365">
    <property type="entry name" value="Glyco_hydro_31_3rd"/>
    <property type="match status" value="1"/>
</dbReference>
<proteinExistence type="predicted"/>
<dbReference type="AlphaFoldDB" id="A0A091P088"/>
<dbReference type="PANTHER" id="PTHR43053">
    <property type="entry name" value="GLYCOSIDASE FAMILY 31"/>
    <property type="match status" value="1"/>
</dbReference>
<dbReference type="InterPro" id="IPR013780">
    <property type="entry name" value="Glyco_hydro_b"/>
</dbReference>
<evidence type="ECO:0000313" key="3">
    <source>
        <dbReference type="Proteomes" id="UP000054379"/>
    </source>
</evidence>
<dbReference type="InterPro" id="IPR048395">
    <property type="entry name" value="Glyco_hydro_31_C"/>
</dbReference>